<evidence type="ECO:0000313" key="3">
    <source>
        <dbReference type="Proteomes" id="UP000323708"/>
    </source>
</evidence>
<protein>
    <submittedName>
        <fullName evidence="2">Glucose 1-dehydrogenase</fullName>
        <ecNumber evidence="2">1.1.1.47</ecNumber>
    </submittedName>
</protein>
<dbReference type="InterPro" id="IPR020904">
    <property type="entry name" value="Sc_DH/Rdtase_CS"/>
</dbReference>
<dbReference type="RefSeq" id="WP_149610971.1">
    <property type="nucleotide sequence ID" value="NZ_VTUX01000003.1"/>
</dbReference>
<comment type="caution">
    <text evidence="2">The sequence shown here is derived from an EMBL/GenBank/DDBJ whole genome shotgun (WGS) entry which is preliminary data.</text>
</comment>
<dbReference type="PANTHER" id="PTHR43975">
    <property type="entry name" value="ZGC:101858"/>
    <property type="match status" value="1"/>
</dbReference>
<dbReference type="PRINTS" id="PR00081">
    <property type="entry name" value="GDHRDH"/>
</dbReference>
<dbReference type="PROSITE" id="PS00061">
    <property type="entry name" value="ADH_SHORT"/>
    <property type="match status" value="1"/>
</dbReference>
<dbReference type="AlphaFoldDB" id="A0A5B0X2B2"/>
<dbReference type="Gene3D" id="3.40.50.720">
    <property type="entry name" value="NAD(P)-binding Rossmann-like Domain"/>
    <property type="match status" value="1"/>
</dbReference>
<proteinExistence type="inferred from homology"/>
<sequence length="256" mass="26755">MPVMRVDGKVALVSGAGSGIGKATALRLASEGAYVAVTDIDHSAACDVAGDIVQSGMKGFAWELDVCDKQAWQSVLEEVSQVSGKLDILVNNAGIAVHETFEETTLDDWERVRSINLDSIYIACKTALPYLSNNSSIINISSIAGLVAVPNGSAYSATKGGARLLTKGLAVELARANRGVRVNSVHPGAVNTALLQEIVQKGGDEAASIQTFTDMHPMGRLAEPEEIAAGILFLASDESSFMTGSELVIDGGYTAQ</sequence>
<comment type="similarity">
    <text evidence="1">Belongs to the short-chain dehydrogenases/reductases (SDR) family.</text>
</comment>
<gene>
    <name evidence="2" type="ORF">F0M18_08495</name>
</gene>
<dbReference type="FunFam" id="3.40.50.720:FF:000084">
    <property type="entry name" value="Short-chain dehydrogenase reductase"/>
    <property type="match status" value="1"/>
</dbReference>
<dbReference type="Proteomes" id="UP000323708">
    <property type="component" value="Unassembled WGS sequence"/>
</dbReference>
<dbReference type="EMBL" id="VTUX01000003">
    <property type="protein sequence ID" value="KAA1192687.1"/>
    <property type="molecule type" value="Genomic_DNA"/>
</dbReference>
<evidence type="ECO:0000256" key="1">
    <source>
        <dbReference type="ARBA" id="ARBA00006484"/>
    </source>
</evidence>
<dbReference type="EC" id="1.1.1.47" evidence="2"/>
<dbReference type="PRINTS" id="PR00080">
    <property type="entry name" value="SDRFAMILY"/>
</dbReference>
<keyword evidence="3" id="KW-1185">Reference proteome</keyword>
<dbReference type="SUPFAM" id="SSF51735">
    <property type="entry name" value="NAD(P)-binding Rossmann-fold domains"/>
    <property type="match status" value="1"/>
</dbReference>
<accession>A0A5B0X2B2</accession>
<dbReference type="InterPro" id="IPR002347">
    <property type="entry name" value="SDR_fam"/>
</dbReference>
<keyword evidence="2" id="KW-0560">Oxidoreductase</keyword>
<dbReference type="Pfam" id="PF13561">
    <property type="entry name" value="adh_short_C2"/>
    <property type="match status" value="1"/>
</dbReference>
<dbReference type="NCBIfam" id="NF005559">
    <property type="entry name" value="PRK07231.1"/>
    <property type="match status" value="1"/>
</dbReference>
<dbReference type="GO" id="GO:0047936">
    <property type="term" value="F:glucose 1-dehydrogenase [NAD(P)+] activity"/>
    <property type="evidence" value="ECO:0007669"/>
    <property type="project" value="UniProtKB-EC"/>
</dbReference>
<evidence type="ECO:0000313" key="2">
    <source>
        <dbReference type="EMBL" id="KAA1192687.1"/>
    </source>
</evidence>
<dbReference type="InterPro" id="IPR036291">
    <property type="entry name" value="NAD(P)-bd_dom_sf"/>
</dbReference>
<dbReference type="PANTHER" id="PTHR43975:SF2">
    <property type="entry name" value="EG:BACR7A4.14 PROTEIN-RELATED"/>
    <property type="match status" value="1"/>
</dbReference>
<organism evidence="2 3">
    <name type="scientific">Pseudohalioglobus sediminis</name>
    <dbReference type="NCBI Taxonomy" id="2606449"/>
    <lineage>
        <taxon>Bacteria</taxon>
        <taxon>Pseudomonadati</taxon>
        <taxon>Pseudomonadota</taxon>
        <taxon>Gammaproteobacteria</taxon>
        <taxon>Cellvibrionales</taxon>
        <taxon>Halieaceae</taxon>
        <taxon>Pseudohalioglobus</taxon>
    </lineage>
</organism>
<name>A0A5B0X2B2_9GAMM</name>
<reference evidence="2 3" key="1">
    <citation type="submission" date="2019-09" db="EMBL/GenBank/DDBJ databases">
        <authorList>
            <person name="Chen X.-Y."/>
        </authorList>
    </citation>
    <scope>NUCLEOTIDE SEQUENCE [LARGE SCALE GENOMIC DNA]</scope>
    <source>
        <strain evidence="2 3">NY5</strain>
    </source>
</reference>